<comment type="caution">
    <text evidence="2">The sequence shown here is derived from an EMBL/GenBank/DDBJ whole genome shotgun (WGS) entry which is preliminary data.</text>
</comment>
<keyword evidence="3" id="KW-1185">Reference proteome</keyword>
<evidence type="ECO:0000313" key="3">
    <source>
        <dbReference type="Proteomes" id="UP000231586"/>
    </source>
</evidence>
<dbReference type="PANTHER" id="PTHR36974:SF1">
    <property type="entry name" value="DOXX FAMILY MEMBRANE PROTEIN"/>
    <property type="match status" value="1"/>
</dbReference>
<evidence type="ECO:0000313" key="2">
    <source>
        <dbReference type="EMBL" id="PJI94732.1"/>
    </source>
</evidence>
<dbReference type="OrthoDB" id="9788974at2"/>
<keyword evidence="1" id="KW-1133">Transmembrane helix</keyword>
<feature type="transmembrane region" description="Helical" evidence="1">
    <location>
        <begin position="76"/>
        <end position="95"/>
    </location>
</feature>
<sequence>MAEIGRTLRAAGQVGLGAALAFAGTTHLTTAREEFQAQVPSWFPADPDAVVLASGVVEIGLGAALLATWRQPARAVVGATAAAFFAAVFPGNIAQLTEHRDAFGLDTDAKRIARLPFQAVLIAGAVACTGVTKVVREKTTNRT</sequence>
<accession>A0A2M8WUX2</accession>
<name>A0A2M8WUX2_9MICO</name>
<feature type="transmembrane region" description="Helical" evidence="1">
    <location>
        <begin position="49"/>
        <end position="69"/>
    </location>
</feature>
<dbReference type="PANTHER" id="PTHR36974">
    <property type="entry name" value="MEMBRANE PROTEIN-RELATED"/>
    <property type="match status" value="1"/>
</dbReference>
<proteinExistence type="predicted"/>
<organism evidence="2 3">
    <name type="scientific">Luteimicrobium subarcticum</name>
    <dbReference type="NCBI Taxonomy" id="620910"/>
    <lineage>
        <taxon>Bacteria</taxon>
        <taxon>Bacillati</taxon>
        <taxon>Actinomycetota</taxon>
        <taxon>Actinomycetes</taxon>
        <taxon>Micrococcales</taxon>
        <taxon>Luteimicrobium</taxon>
    </lineage>
</organism>
<evidence type="ECO:0000256" key="1">
    <source>
        <dbReference type="SAM" id="Phobius"/>
    </source>
</evidence>
<dbReference type="AlphaFoldDB" id="A0A2M8WUX2"/>
<dbReference type="Proteomes" id="UP000231586">
    <property type="component" value="Unassembled WGS sequence"/>
</dbReference>
<keyword evidence="1" id="KW-0472">Membrane</keyword>
<feature type="transmembrane region" description="Helical" evidence="1">
    <location>
        <begin position="115"/>
        <end position="135"/>
    </location>
</feature>
<gene>
    <name evidence="2" type="ORF">CLV34_0578</name>
</gene>
<dbReference type="RefSeq" id="WP_100348705.1">
    <property type="nucleotide sequence ID" value="NZ_PGTZ01000006.1"/>
</dbReference>
<dbReference type="EMBL" id="PGTZ01000006">
    <property type="protein sequence ID" value="PJI94732.1"/>
    <property type="molecule type" value="Genomic_DNA"/>
</dbReference>
<keyword evidence="1" id="KW-0812">Transmembrane</keyword>
<reference evidence="2 3" key="1">
    <citation type="submission" date="2017-11" db="EMBL/GenBank/DDBJ databases">
        <title>Genomic Encyclopedia of Archaeal and Bacterial Type Strains, Phase II (KMG-II): From Individual Species to Whole Genera.</title>
        <authorList>
            <person name="Goeker M."/>
        </authorList>
    </citation>
    <scope>NUCLEOTIDE SEQUENCE [LARGE SCALE GENOMIC DNA]</scope>
    <source>
        <strain evidence="2 3">DSM 22413</strain>
    </source>
</reference>
<protein>
    <submittedName>
        <fullName evidence="2">Putative membrane protein</fullName>
    </submittedName>
</protein>